<sequence>MQEVFPRLDILRTGSGTFFCGLSLFWRILVPGCRFPIRRDGISRGRFLTVDLHSVLMRCNQCLESGWRGAFIPGHIGSDRRGQDSGRKKQQPTEEDGTENAHQAQPLLGWSRRHLLLKTESASRAAHGNILVHLSIGSTGRIRSI</sequence>
<dbReference type="AlphaFoldDB" id="A0A1H5RT01"/>
<reference evidence="2 3" key="1">
    <citation type="submission" date="2016-10" db="EMBL/GenBank/DDBJ databases">
        <authorList>
            <person name="de Groot N.N."/>
        </authorList>
    </citation>
    <scope>NUCLEOTIDE SEQUENCE [LARGE SCALE GENOMIC DNA]</scope>
    <source>
        <strain evidence="2 3">Nl13</strain>
    </source>
</reference>
<name>A0A1H5RT01_NITMU</name>
<proteinExistence type="predicted"/>
<dbReference type="EMBL" id="FNVK01000001">
    <property type="protein sequence ID" value="SEF41469.1"/>
    <property type="molecule type" value="Genomic_DNA"/>
</dbReference>
<dbReference type="Proteomes" id="UP000236751">
    <property type="component" value="Unassembled WGS sequence"/>
</dbReference>
<evidence type="ECO:0000313" key="2">
    <source>
        <dbReference type="EMBL" id="SEF41469.1"/>
    </source>
</evidence>
<feature type="compositionally biased region" description="Basic and acidic residues" evidence="1">
    <location>
        <begin position="77"/>
        <end position="87"/>
    </location>
</feature>
<accession>A0A1H5RT01</accession>
<organism evidence="2 3">
    <name type="scientific">Nitrosospira multiformis (strain ATCC 25196 / NCIMB 11849 / C 71)</name>
    <dbReference type="NCBI Taxonomy" id="323848"/>
    <lineage>
        <taxon>Bacteria</taxon>
        <taxon>Pseudomonadati</taxon>
        <taxon>Pseudomonadota</taxon>
        <taxon>Betaproteobacteria</taxon>
        <taxon>Nitrosomonadales</taxon>
        <taxon>Nitrosomonadaceae</taxon>
        <taxon>Nitrosospira</taxon>
    </lineage>
</organism>
<feature type="region of interest" description="Disordered" evidence="1">
    <location>
        <begin position="74"/>
        <end position="103"/>
    </location>
</feature>
<evidence type="ECO:0000313" key="3">
    <source>
        <dbReference type="Proteomes" id="UP000236751"/>
    </source>
</evidence>
<evidence type="ECO:0000256" key="1">
    <source>
        <dbReference type="SAM" id="MobiDB-lite"/>
    </source>
</evidence>
<protein>
    <submittedName>
        <fullName evidence="2">Uncharacterized protein</fullName>
    </submittedName>
</protein>
<gene>
    <name evidence="2" type="ORF">SAMN05216403_101188</name>
</gene>